<dbReference type="EMBL" id="CP014230">
    <property type="protein sequence ID" value="AMD92992.1"/>
    <property type="molecule type" value="Genomic_DNA"/>
</dbReference>
<evidence type="ECO:0000313" key="2">
    <source>
        <dbReference type="EMBL" id="AMD92992.1"/>
    </source>
</evidence>
<feature type="compositionally biased region" description="Basic and acidic residues" evidence="1">
    <location>
        <begin position="183"/>
        <end position="205"/>
    </location>
</feature>
<sequence length="312" mass="33617">MRHVSWVLSLVFHILVIVGGAYFAAGTHVKINLDRKMYEVSLVGAPNKGKPGAKSALRPSARQADAYKKPPSKAAPEANPLPEQKKPEKKTTPPDTAKAIPQETVNATKTAEVKEKEKTEAKKEEPKAAEAKKDAAAQNATAKKTEKPQSKEDILAQALNEASKTAKSTKGKSDGPAKSSKGGSKDALKDALADLGKEVAGRGRQGDGTAEDGDGTGESSGTIEEWYATQVVRAIRQNWRFPRLSNVVLATRLELRLNRAGEILSYRQLSGSGRADFDSSVQRAVEDTKRLPRVPESVGTTIVITFYNTDNE</sequence>
<evidence type="ECO:0000256" key="1">
    <source>
        <dbReference type="SAM" id="MobiDB-lite"/>
    </source>
</evidence>
<reference evidence="3" key="1">
    <citation type="submission" date="2016-02" db="EMBL/GenBank/DDBJ databases">
        <authorList>
            <person name="Holder M.E."/>
            <person name="Ajami N.J."/>
            <person name="Petrosino J.F."/>
        </authorList>
    </citation>
    <scope>NUCLEOTIDE SEQUENCE [LARGE SCALE GENOMIC DNA]</scope>
    <source>
        <strain evidence="3">DSM 12838</strain>
    </source>
</reference>
<accession>A0A0X8JQH5</accession>
<gene>
    <name evidence="2" type="ORF">AXF15_07675</name>
</gene>
<dbReference type="Gene3D" id="3.30.1150.10">
    <property type="match status" value="1"/>
</dbReference>
<dbReference type="SUPFAM" id="SSF74653">
    <property type="entry name" value="TolA/TonB C-terminal domain"/>
    <property type="match status" value="1"/>
</dbReference>
<dbReference type="Pfam" id="PF13103">
    <property type="entry name" value="TonB_2"/>
    <property type="match status" value="1"/>
</dbReference>
<keyword evidence="3" id="KW-1185">Reference proteome</keyword>
<feature type="compositionally biased region" description="Basic and acidic residues" evidence="1">
    <location>
        <begin position="143"/>
        <end position="154"/>
    </location>
</feature>
<feature type="compositionally biased region" description="Basic and acidic residues" evidence="1">
    <location>
        <begin position="111"/>
        <end position="135"/>
    </location>
</feature>
<dbReference type="AlphaFoldDB" id="A0A0X8JQH5"/>
<name>A0A0X8JQH5_9BACT</name>
<dbReference type="Proteomes" id="UP000063964">
    <property type="component" value="Chromosome"/>
</dbReference>
<feature type="compositionally biased region" description="Basic and acidic residues" evidence="1">
    <location>
        <begin position="83"/>
        <end position="92"/>
    </location>
</feature>
<evidence type="ECO:0008006" key="4">
    <source>
        <dbReference type="Google" id="ProtNLM"/>
    </source>
</evidence>
<protein>
    <recommendedName>
        <fullName evidence="4">Protein TolA</fullName>
    </recommendedName>
</protein>
<dbReference type="STRING" id="888061.AXF15_07675"/>
<organism evidence="2 3">
    <name type="scientific">Desulfomicrobium orale DSM 12838</name>
    <dbReference type="NCBI Taxonomy" id="888061"/>
    <lineage>
        <taxon>Bacteria</taxon>
        <taxon>Pseudomonadati</taxon>
        <taxon>Thermodesulfobacteriota</taxon>
        <taxon>Desulfovibrionia</taxon>
        <taxon>Desulfovibrionales</taxon>
        <taxon>Desulfomicrobiaceae</taxon>
        <taxon>Desulfomicrobium</taxon>
    </lineage>
</organism>
<dbReference type="KEGG" id="doa:AXF15_07675"/>
<feature type="region of interest" description="Disordered" evidence="1">
    <location>
        <begin position="44"/>
        <end position="222"/>
    </location>
</feature>
<evidence type="ECO:0000313" key="3">
    <source>
        <dbReference type="Proteomes" id="UP000063964"/>
    </source>
</evidence>
<proteinExistence type="predicted"/>